<keyword evidence="1" id="KW-0732">Signal</keyword>
<evidence type="ECO:0000256" key="1">
    <source>
        <dbReference type="SAM" id="SignalP"/>
    </source>
</evidence>
<reference evidence="3 5" key="2">
    <citation type="submission" date="2018-06" db="EMBL/GenBank/DDBJ databases">
        <authorList>
            <consortium name="Pathogen Informatics"/>
            <person name="Doyle S."/>
        </authorList>
    </citation>
    <scope>NUCLEOTIDE SEQUENCE [LARGE SCALE GENOMIC DNA]</scope>
    <source>
        <strain evidence="3 5">NCTC12120</strain>
    </source>
</reference>
<feature type="signal peptide" evidence="1">
    <location>
        <begin position="1"/>
        <end position="20"/>
    </location>
</feature>
<protein>
    <recommendedName>
        <fullName evidence="6">Lipoprotein</fullName>
    </recommendedName>
</protein>
<gene>
    <name evidence="2" type="ORF">CO704_21815</name>
    <name evidence="3" type="ORF">NCTC12120_01836</name>
</gene>
<proteinExistence type="predicted"/>
<reference evidence="2 4" key="1">
    <citation type="submission" date="2017-09" db="EMBL/GenBank/DDBJ databases">
        <title>FDA dAtabase for Regulatory Grade micrObial Sequences (FDA-ARGOS): Supporting development and validation of Infectious Disease Dx tests.</title>
        <authorList>
            <person name="Minogue T."/>
            <person name="Wolcott M."/>
            <person name="Wasieloski L."/>
            <person name="Aguilar W."/>
            <person name="Moore D."/>
            <person name="Tallon L."/>
            <person name="Sadzewicz L."/>
            <person name="Ott S."/>
            <person name="Zhao X."/>
            <person name="Nagaraj S."/>
            <person name="Vavikolanu K."/>
            <person name="Aluvathingal J."/>
            <person name="Nadendla S."/>
            <person name="Sichtig H."/>
        </authorList>
    </citation>
    <scope>NUCLEOTIDE SEQUENCE [LARGE SCALE GENOMIC DNA]</scope>
    <source>
        <strain evidence="2 4">FDAARGOS_392</strain>
    </source>
</reference>
<dbReference type="EMBL" id="UAVU01000003">
    <property type="protein sequence ID" value="SQA97987.1"/>
    <property type="molecule type" value="Genomic_DNA"/>
</dbReference>
<evidence type="ECO:0000313" key="3">
    <source>
        <dbReference type="EMBL" id="SQA97987.1"/>
    </source>
</evidence>
<accession>A0A291E3R9</accession>
<evidence type="ECO:0000313" key="4">
    <source>
        <dbReference type="Proteomes" id="UP000217979"/>
    </source>
</evidence>
<dbReference type="EMBL" id="CP023525">
    <property type="protein sequence ID" value="ATF94539.1"/>
    <property type="molecule type" value="Genomic_DNA"/>
</dbReference>
<evidence type="ECO:0008006" key="6">
    <source>
        <dbReference type="Google" id="ProtNLM"/>
    </source>
</evidence>
<dbReference type="Proteomes" id="UP000251197">
    <property type="component" value="Unassembled WGS sequence"/>
</dbReference>
<evidence type="ECO:0000313" key="5">
    <source>
        <dbReference type="Proteomes" id="UP000251197"/>
    </source>
</evidence>
<feature type="chain" id="PRO_5036034847" description="Lipoprotein" evidence="1">
    <location>
        <begin position="21"/>
        <end position="86"/>
    </location>
</feature>
<organism evidence="2 4">
    <name type="scientific">Cedecea neteri</name>
    <dbReference type="NCBI Taxonomy" id="158822"/>
    <lineage>
        <taxon>Bacteria</taxon>
        <taxon>Pseudomonadati</taxon>
        <taxon>Pseudomonadota</taxon>
        <taxon>Gammaproteobacteria</taxon>
        <taxon>Enterobacterales</taxon>
        <taxon>Enterobacteriaceae</taxon>
        <taxon>Cedecea</taxon>
    </lineage>
</organism>
<dbReference type="AlphaFoldDB" id="A0A291E3R9"/>
<dbReference type="Proteomes" id="UP000217979">
    <property type="component" value="Chromosome"/>
</dbReference>
<evidence type="ECO:0000313" key="2">
    <source>
        <dbReference type="EMBL" id="ATF94539.1"/>
    </source>
</evidence>
<name>A0A291E3R9_9ENTR</name>
<sequence>MKRFYLLCLACMVFAGMAQASTDLSPCRTLIPDNHDYQVVVKYALNKNKETTRFVGVTEKDKGELSPEHKKALQPFMACLKKQLDN</sequence>
<dbReference type="RefSeq" id="WP_061276956.1">
    <property type="nucleotide sequence ID" value="NZ_CP023525.1"/>
</dbReference>